<evidence type="ECO:0000256" key="2">
    <source>
        <dbReference type="ARBA" id="ARBA00001966"/>
    </source>
</evidence>
<comment type="similarity">
    <text evidence="3">In the N-terminal section; belongs to the NADH:flavin oxidoreductase/NADH oxidase family.</text>
</comment>
<keyword evidence="5" id="KW-0288">FMN</keyword>
<keyword evidence="4" id="KW-0285">Flavoprotein</keyword>
<comment type="cofactor">
    <cofactor evidence="1">
        <name>FMN</name>
        <dbReference type="ChEBI" id="CHEBI:58210"/>
    </cofactor>
</comment>
<dbReference type="Gene3D" id="3.40.50.720">
    <property type="entry name" value="NAD(P)-binding Rossmann-like Domain"/>
    <property type="match status" value="1"/>
</dbReference>
<dbReference type="Gene3D" id="3.50.50.60">
    <property type="entry name" value="FAD/NAD(P)-binding domain"/>
    <property type="match status" value="1"/>
</dbReference>
<gene>
    <name evidence="11" type="ORF">FHY56_13525</name>
</gene>
<dbReference type="GO" id="GO:0051536">
    <property type="term" value="F:iron-sulfur cluster binding"/>
    <property type="evidence" value="ECO:0007669"/>
    <property type="project" value="UniProtKB-KW"/>
</dbReference>
<organism evidence="11 12">
    <name type="scientific">Brucella gallinifaecis</name>
    <dbReference type="NCBI Taxonomy" id="215590"/>
    <lineage>
        <taxon>Bacteria</taxon>
        <taxon>Pseudomonadati</taxon>
        <taxon>Pseudomonadota</taxon>
        <taxon>Alphaproteobacteria</taxon>
        <taxon>Hyphomicrobiales</taxon>
        <taxon>Brucellaceae</taxon>
        <taxon>Brucella/Ochrobactrum group</taxon>
        <taxon>Brucella</taxon>
    </lineage>
</organism>
<name>A0A502BKZ6_9HYPH</name>
<evidence type="ECO:0000259" key="10">
    <source>
        <dbReference type="Pfam" id="PF00724"/>
    </source>
</evidence>
<evidence type="ECO:0000313" key="12">
    <source>
        <dbReference type="Proteomes" id="UP000315388"/>
    </source>
</evidence>
<dbReference type="Gene3D" id="3.20.20.70">
    <property type="entry name" value="Aldolase class I"/>
    <property type="match status" value="1"/>
</dbReference>
<dbReference type="GO" id="GO:0010181">
    <property type="term" value="F:FMN binding"/>
    <property type="evidence" value="ECO:0007669"/>
    <property type="project" value="InterPro"/>
</dbReference>
<comment type="caution">
    <text evidence="11">The sequence shown here is derived from an EMBL/GenBank/DDBJ whole genome shotgun (WGS) entry which is preliminary data.</text>
</comment>
<evidence type="ECO:0000256" key="3">
    <source>
        <dbReference type="ARBA" id="ARBA00011048"/>
    </source>
</evidence>
<feature type="domain" description="NADH:flavin oxidoreductase/NADH oxidase N-terminal" evidence="10">
    <location>
        <begin position="17"/>
        <end position="352"/>
    </location>
</feature>
<evidence type="ECO:0000256" key="7">
    <source>
        <dbReference type="ARBA" id="ARBA00023002"/>
    </source>
</evidence>
<keyword evidence="8" id="KW-0408">Iron</keyword>
<keyword evidence="12" id="KW-1185">Reference proteome</keyword>
<dbReference type="SUPFAM" id="SSF51395">
    <property type="entry name" value="FMN-linked oxidoreductases"/>
    <property type="match status" value="1"/>
</dbReference>
<evidence type="ECO:0000256" key="8">
    <source>
        <dbReference type="ARBA" id="ARBA00023004"/>
    </source>
</evidence>
<dbReference type="Pfam" id="PF13450">
    <property type="entry name" value="NAD_binding_8"/>
    <property type="match status" value="1"/>
</dbReference>
<evidence type="ECO:0000256" key="9">
    <source>
        <dbReference type="ARBA" id="ARBA00023014"/>
    </source>
</evidence>
<dbReference type="OrthoDB" id="9804454at2"/>
<dbReference type="InterPro" id="IPR036188">
    <property type="entry name" value="FAD/NAD-bd_sf"/>
</dbReference>
<dbReference type="PANTHER" id="PTHR42917:SF2">
    <property type="entry name" value="2,4-DIENOYL-COA REDUCTASE [(2E)-ENOYL-COA-PRODUCING]"/>
    <property type="match status" value="1"/>
</dbReference>
<dbReference type="AlphaFoldDB" id="A0A502BKZ6"/>
<dbReference type="Proteomes" id="UP000315388">
    <property type="component" value="Unassembled WGS sequence"/>
</dbReference>
<proteinExistence type="inferred from homology"/>
<evidence type="ECO:0000256" key="6">
    <source>
        <dbReference type="ARBA" id="ARBA00022723"/>
    </source>
</evidence>
<keyword evidence="9" id="KW-0411">Iron-sulfur</keyword>
<dbReference type="InterPro" id="IPR001155">
    <property type="entry name" value="OxRdtase_FMN_N"/>
</dbReference>
<dbReference type="SUPFAM" id="SSF51905">
    <property type="entry name" value="FAD/NAD(P)-binding domain"/>
    <property type="match status" value="1"/>
</dbReference>
<evidence type="ECO:0000256" key="4">
    <source>
        <dbReference type="ARBA" id="ARBA00022630"/>
    </source>
</evidence>
<evidence type="ECO:0000256" key="1">
    <source>
        <dbReference type="ARBA" id="ARBA00001917"/>
    </source>
</evidence>
<dbReference type="EMBL" id="VEWJ01000010">
    <property type="protein sequence ID" value="TPF74497.1"/>
    <property type="molecule type" value="Genomic_DNA"/>
</dbReference>
<dbReference type="GO" id="GO:0046872">
    <property type="term" value="F:metal ion binding"/>
    <property type="evidence" value="ECO:0007669"/>
    <property type="project" value="UniProtKB-KW"/>
</dbReference>
<comment type="cofactor">
    <cofactor evidence="2">
        <name>[4Fe-4S] cluster</name>
        <dbReference type="ChEBI" id="CHEBI:49883"/>
    </cofactor>
</comment>
<evidence type="ECO:0000256" key="5">
    <source>
        <dbReference type="ARBA" id="ARBA00022643"/>
    </source>
</evidence>
<reference evidence="11 12" key="1">
    <citation type="journal article" date="2003" name="Int. J. Syst. Evol. Microbiol.">
        <title>Towards a standardized format for the description of a novel species (of an established genus): Ochrobactrum gallinifaecis sp. nov.</title>
        <authorList>
            <person name="Kampfer P."/>
            <person name="Buczolits S."/>
            <person name="Albrecht A."/>
            <person name="Busse H.J."/>
            <person name="Stackebrandt E."/>
        </authorList>
    </citation>
    <scope>NUCLEOTIDE SEQUENCE [LARGE SCALE GENOMIC DNA]</scope>
    <source>
        <strain evidence="11 12">ISO 196</strain>
    </source>
</reference>
<protein>
    <submittedName>
        <fullName evidence="11">NADH:flavin oxidoreductase</fullName>
    </submittedName>
</protein>
<sequence>MEEKNLVASSTKRADPLLMPLQLGRLTLRNRIMSTSHETALDEGGYPLDAYQRYHEEKAKGGLALTMFGGSARVSADSSWGGTQLDVSSDAVIPVFRAFSERIHSHGAALMCQISHVGRRANATVGDWLPALGPSHSREDYNRSFAHEMDRHDIARIVRDFGQAARRARAGGLDGIETMTGGHLIGQFLSPMVNRRTDEFGGSLENRMRFLRMVYEEIRHEVGSDYPVGIRYTIDEDHENGLNFTEAVAVANMLEREGLVDFFNCIFGRFDTRLNLLVYNIPDMTAASAPWLHQVGAFKKHTDLPVFHAAKIADVATARHAVEAGLVDMVGMTRAHMADPQIVNKLQEGREAQVRPCVGASHCLYRPVHCIHNPATGRETWLPQVIERSPQAGCKAVVVGGGPAGLEAARVLAERGHKVVLLEAANRLGGQLVLAAKARLRRDLTGIVDWRIAELSRLGVDVRFNIYAEAADVLAEKPNLVVIATGGVPDFGSVVGSDLCLSAFDALGNPSLLADDVLIYDATGRHPAPAVAVEIAAADKKVTFVARDPSIAAEMEHHSSITYRKALAEQEVRVLLEYELVSVGGQTGQREVVLRHALTGREFREIHGQVIVEHGTLPVNDLFDALRPLSTNDGVTDIKTLVGPAPLRTPTSTGFELHRIGDAVSSRSVHAAMLDALRLGIQY</sequence>
<dbReference type="GO" id="GO:0016491">
    <property type="term" value="F:oxidoreductase activity"/>
    <property type="evidence" value="ECO:0007669"/>
    <property type="project" value="UniProtKB-KW"/>
</dbReference>
<evidence type="ECO:0000313" key="11">
    <source>
        <dbReference type="EMBL" id="TPF74497.1"/>
    </source>
</evidence>
<keyword evidence="7" id="KW-0560">Oxidoreductase</keyword>
<dbReference type="CDD" id="cd04734">
    <property type="entry name" value="OYE_like_3_FMN"/>
    <property type="match status" value="1"/>
</dbReference>
<dbReference type="InterPro" id="IPR013785">
    <property type="entry name" value="Aldolase_TIM"/>
</dbReference>
<keyword evidence="6" id="KW-0479">Metal-binding</keyword>
<dbReference type="PANTHER" id="PTHR42917">
    <property type="entry name" value="2,4-DIENOYL-COA REDUCTASE"/>
    <property type="match status" value="1"/>
</dbReference>
<dbReference type="InterPro" id="IPR051793">
    <property type="entry name" value="NADH:flavin_oxidoreductase"/>
</dbReference>
<accession>A0A502BKZ6</accession>
<dbReference type="RefSeq" id="WP_024899112.1">
    <property type="nucleotide sequence ID" value="NZ_JBHTMD010000001.1"/>
</dbReference>
<dbReference type="Pfam" id="PF00724">
    <property type="entry name" value="Oxidored_FMN"/>
    <property type="match status" value="1"/>
</dbReference>